<dbReference type="SUPFAM" id="SSF88713">
    <property type="entry name" value="Glycoside hydrolase/deacetylase"/>
    <property type="match status" value="1"/>
</dbReference>
<evidence type="ECO:0000256" key="1">
    <source>
        <dbReference type="ARBA" id="ARBA00022729"/>
    </source>
</evidence>
<dbReference type="InterPro" id="IPR050248">
    <property type="entry name" value="Polysacc_deacetylase_ArnD"/>
</dbReference>
<dbReference type="Pfam" id="PF13517">
    <property type="entry name" value="FG-GAP_3"/>
    <property type="match status" value="1"/>
</dbReference>
<dbReference type="PANTHER" id="PTHR10587">
    <property type="entry name" value="GLYCOSYL TRANSFERASE-RELATED"/>
    <property type="match status" value="1"/>
</dbReference>
<dbReference type="SUPFAM" id="SSF69318">
    <property type="entry name" value="Integrin alpha N-terminal domain"/>
    <property type="match status" value="1"/>
</dbReference>
<dbReference type="KEGG" id="llu:AKJ09_07418"/>
<keyword evidence="1" id="KW-0732">Signal</keyword>
<name>A0A0K1Q5U1_9BACT</name>
<keyword evidence="4" id="KW-1185">Reference proteome</keyword>
<evidence type="ECO:0000313" key="4">
    <source>
        <dbReference type="Proteomes" id="UP000064967"/>
    </source>
</evidence>
<dbReference type="Gene3D" id="3.20.20.370">
    <property type="entry name" value="Glycoside hydrolase/deacetylase"/>
    <property type="match status" value="1"/>
</dbReference>
<gene>
    <name evidence="3" type="ORF">AKJ09_07418</name>
</gene>
<dbReference type="STRING" id="1391654.AKJ09_07418"/>
<dbReference type="EMBL" id="CP012333">
    <property type="protein sequence ID" value="AKV00755.1"/>
    <property type="molecule type" value="Genomic_DNA"/>
</dbReference>
<dbReference type="GO" id="GO:0016810">
    <property type="term" value="F:hydrolase activity, acting on carbon-nitrogen (but not peptide) bonds"/>
    <property type="evidence" value="ECO:0007669"/>
    <property type="project" value="InterPro"/>
</dbReference>
<evidence type="ECO:0000313" key="3">
    <source>
        <dbReference type="EMBL" id="AKV00755.1"/>
    </source>
</evidence>
<reference evidence="3 4" key="1">
    <citation type="submission" date="2015-08" db="EMBL/GenBank/DDBJ databases">
        <authorList>
            <person name="Babu N.S."/>
            <person name="Beckwith C.J."/>
            <person name="Beseler K.G."/>
            <person name="Brison A."/>
            <person name="Carone J.V."/>
            <person name="Caskin T.P."/>
            <person name="Diamond M."/>
            <person name="Durham M.E."/>
            <person name="Foxe J.M."/>
            <person name="Go M."/>
            <person name="Henderson B.A."/>
            <person name="Jones I.B."/>
            <person name="McGettigan J.A."/>
            <person name="Micheletti S.J."/>
            <person name="Nasrallah M.E."/>
            <person name="Ortiz D."/>
            <person name="Piller C.R."/>
            <person name="Privatt S.R."/>
            <person name="Schneider S.L."/>
            <person name="Sharp S."/>
            <person name="Smith T.C."/>
            <person name="Stanton J.D."/>
            <person name="Ullery H.E."/>
            <person name="Wilson R.J."/>
            <person name="Serrano M.G."/>
            <person name="Buck G."/>
            <person name="Lee V."/>
            <person name="Wang Y."/>
            <person name="Carvalho R."/>
            <person name="Voegtly L."/>
            <person name="Shi R."/>
            <person name="Duckworth R."/>
            <person name="Johnson A."/>
            <person name="Loviza R."/>
            <person name="Walstead R."/>
            <person name="Shah Z."/>
            <person name="Kiflezghi M."/>
            <person name="Wade K."/>
            <person name="Ball S.L."/>
            <person name="Bradley K.W."/>
            <person name="Asai D.J."/>
            <person name="Bowman C.A."/>
            <person name="Russell D.A."/>
            <person name="Pope W.H."/>
            <person name="Jacobs-Sera D."/>
            <person name="Hendrix R.W."/>
            <person name="Hatfull G.F."/>
        </authorList>
    </citation>
    <scope>NUCLEOTIDE SEQUENCE [LARGE SCALE GENOMIC DNA]</scope>
    <source>
        <strain evidence="3 4">DSM 27648</strain>
    </source>
</reference>
<proteinExistence type="predicted"/>
<organism evidence="3 4">
    <name type="scientific">Labilithrix luteola</name>
    <dbReference type="NCBI Taxonomy" id="1391654"/>
    <lineage>
        <taxon>Bacteria</taxon>
        <taxon>Pseudomonadati</taxon>
        <taxon>Myxococcota</taxon>
        <taxon>Polyangia</taxon>
        <taxon>Polyangiales</taxon>
        <taxon>Labilitrichaceae</taxon>
        <taxon>Labilithrix</taxon>
    </lineage>
</organism>
<dbReference type="PATRIC" id="fig|1391654.3.peg.7532"/>
<dbReference type="Pfam" id="PF01522">
    <property type="entry name" value="Polysacc_deac_1"/>
    <property type="match status" value="1"/>
</dbReference>
<dbReference type="InterPro" id="IPR002509">
    <property type="entry name" value="NODB_dom"/>
</dbReference>
<dbReference type="PROSITE" id="PS51677">
    <property type="entry name" value="NODB"/>
    <property type="match status" value="1"/>
</dbReference>
<sequence length="572" mass="60846">MPEGGEAKPAPSIVARPQLDGRGFPDKVLALTWDDGPDAHTLELASYLKSHRISATFFVVREWIDGISDDPGDGRRVLETGYRYLPILGDLVELGHRLGNHTAHHAVLREAIGVGAIERELLENQREIDPFLGNELRLFRVPGGGWGSAAMGVVGHDVYLSSLVGPMFWDIDRKDWDHSLECDEPRGSRDCERSAPGGAWRTKPSVIAARYLGSIERTGHGIVLLHDRVGHVGSTYALDIAHALIPQLEARGFVFAAPILHFSPPSTRLVSTPDSPTWRWADDTLRVGDVNGDGRDDICGRSSSGIQCVIATSIADDGLPRTIFRETKTPMHDGPPSGMLHLADVTGDGQSDVCVRAARAIACAAADVTGTLGAYRVWEAEGDSQTLGFADVDGDGKADACDRTATGIVCARSTGKKFDRPHVWLADAHLGADLGDTLALADVDGDGKADVCGSSVRGITCALSDGHRFGRAHRWSTEGGLAKGLAQVRYGDLNGDGRADVCTDSGRAIRCAFSNGRGFLQSSSWLDENALAAQGWTTPELAATLQLGDINGDGRADLCGRGPDGLSCALAP</sequence>
<feature type="domain" description="NodB homology" evidence="2">
    <location>
        <begin position="27"/>
        <end position="256"/>
    </location>
</feature>
<dbReference type="Proteomes" id="UP000064967">
    <property type="component" value="Chromosome"/>
</dbReference>
<dbReference type="AlphaFoldDB" id="A0A0K1Q5U1"/>
<evidence type="ECO:0000259" key="2">
    <source>
        <dbReference type="PROSITE" id="PS51677"/>
    </source>
</evidence>
<dbReference type="InterPro" id="IPR011330">
    <property type="entry name" value="Glyco_hydro/deAcase_b/a-brl"/>
</dbReference>
<dbReference type="InterPro" id="IPR028994">
    <property type="entry name" value="Integrin_alpha_N"/>
</dbReference>
<protein>
    <submittedName>
        <fullName evidence="3">Rhs family protein</fullName>
    </submittedName>
</protein>
<dbReference type="GO" id="GO:0005975">
    <property type="term" value="P:carbohydrate metabolic process"/>
    <property type="evidence" value="ECO:0007669"/>
    <property type="project" value="InterPro"/>
</dbReference>
<accession>A0A0K1Q5U1</accession>
<dbReference type="InterPro" id="IPR013517">
    <property type="entry name" value="FG-GAP"/>
</dbReference>
<dbReference type="CDD" id="cd10917">
    <property type="entry name" value="CE4_NodB_like_6s_7s"/>
    <property type="match status" value="1"/>
</dbReference>